<dbReference type="InterPro" id="IPR036291">
    <property type="entry name" value="NAD(P)-bd_dom_sf"/>
</dbReference>
<gene>
    <name evidence="1" type="ORF">BDN70DRAFT_885392</name>
</gene>
<reference evidence="1" key="1">
    <citation type="submission" date="2020-11" db="EMBL/GenBank/DDBJ databases">
        <authorList>
            <consortium name="DOE Joint Genome Institute"/>
            <person name="Ahrendt S."/>
            <person name="Riley R."/>
            <person name="Andreopoulos W."/>
            <person name="Labutti K."/>
            <person name="Pangilinan J."/>
            <person name="Ruiz-Duenas F.J."/>
            <person name="Barrasa J.M."/>
            <person name="Sanchez-Garcia M."/>
            <person name="Camarero S."/>
            <person name="Miyauchi S."/>
            <person name="Serrano A."/>
            <person name="Linde D."/>
            <person name="Babiker R."/>
            <person name="Drula E."/>
            <person name="Ayuso-Fernandez I."/>
            <person name="Pacheco R."/>
            <person name="Padilla G."/>
            <person name="Ferreira P."/>
            <person name="Barriuso J."/>
            <person name="Kellner H."/>
            <person name="Castanera R."/>
            <person name="Alfaro M."/>
            <person name="Ramirez L."/>
            <person name="Pisabarro A.G."/>
            <person name="Kuo A."/>
            <person name="Tritt A."/>
            <person name="Lipzen A."/>
            <person name="He G."/>
            <person name="Yan M."/>
            <person name="Ng V."/>
            <person name="Cullen D."/>
            <person name="Martin F."/>
            <person name="Rosso M.-N."/>
            <person name="Henrissat B."/>
            <person name="Hibbett D."/>
            <person name="Martinez A.T."/>
            <person name="Grigoriev I.V."/>
        </authorList>
    </citation>
    <scope>NUCLEOTIDE SEQUENCE</scope>
    <source>
        <strain evidence="1">CIRM-BRFM 674</strain>
    </source>
</reference>
<dbReference type="Gene3D" id="3.40.50.720">
    <property type="entry name" value="NAD(P)-binding Rossmann-like Domain"/>
    <property type="match status" value="1"/>
</dbReference>
<evidence type="ECO:0000313" key="2">
    <source>
        <dbReference type="Proteomes" id="UP000807469"/>
    </source>
</evidence>
<accession>A0A9P6CNW0</accession>
<dbReference type="Proteomes" id="UP000807469">
    <property type="component" value="Unassembled WGS sequence"/>
</dbReference>
<dbReference type="AlphaFoldDB" id="A0A9P6CNW0"/>
<dbReference type="SUPFAM" id="SSF51735">
    <property type="entry name" value="NAD(P)-binding Rossmann-fold domains"/>
    <property type="match status" value="1"/>
</dbReference>
<dbReference type="EMBL" id="MU155407">
    <property type="protein sequence ID" value="KAF9473931.1"/>
    <property type="molecule type" value="Genomic_DNA"/>
</dbReference>
<organism evidence="1 2">
    <name type="scientific">Pholiota conissans</name>
    <dbReference type="NCBI Taxonomy" id="109636"/>
    <lineage>
        <taxon>Eukaryota</taxon>
        <taxon>Fungi</taxon>
        <taxon>Dikarya</taxon>
        <taxon>Basidiomycota</taxon>
        <taxon>Agaricomycotina</taxon>
        <taxon>Agaricomycetes</taxon>
        <taxon>Agaricomycetidae</taxon>
        <taxon>Agaricales</taxon>
        <taxon>Agaricineae</taxon>
        <taxon>Strophariaceae</taxon>
        <taxon>Pholiota</taxon>
    </lineage>
</organism>
<proteinExistence type="predicted"/>
<comment type="caution">
    <text evidence="1">The sequence shown here is derived from an EMBL/GenBank/DDBJ whole genome shotgun (WGS) entry which is preliminary data.</text>
</comment>
<name>A0A9P6CNW0_9AGAR</name>
<sequence length="68" mass="7335">MTVSELRAATRKLIADSEGKDLKNVEVTKLPTDSSPHHIAGLVSYLVSKDAEMITGQSLSINGGKYFD</sequence>
<evidence type="ECO:0000313" key="1">
    <source>
        <dbReference type="EMBL" id="KAF9473931.1"/>
    </source>
</evidence>
<protein>
    <submittedName>
        <fullName evidence="1">Uncharacterized protein</fullName>
    </submittedName>
</protein>
<keyword evidence="2" id="KW-1185">Reference proteome</keyword>
<dbReference type="OrthoDB" id="498125at2759"/>